<evidence type="ECO:0000313" key="2">
    <source>
        <dbReference type="EMBL" id="KAJ2861618.1"/>
    </source>
</evidence>
<gene>
    <name evidence="2" type="ORF">GGH94_004784</name>
</gene>
<feature type="region of interest" description="Disordered" evidence="1">
    <location>
        <begin position="1"/>
        <end position="234"/>
    </location>
</feature>
<feature type="compositionally biased region" description="Low complexity" evidence="1">
    <location>
        <begin position="61"/>
        <end position="76"/>
    </location>
</feature>
<reference evidence="2" key="1">
    <citation type="submission" date="2022-07" db="EMBL/GenBank/DDBJ databases">
        <title>Phylogenomic reconstructions and comparative analyses of Kickxellomycotina fungi.</title>
        <authorList>
            <person name="Reynolds N.K."/>
            <person name="Stajich J.E."/>
            <person name="Barry K."/>
            <person name="Grigoriev I.V."/>
            <person name="Crous P."/>
            <person name="Smith M.E."/>
        </authorList>
    </citation>
    <scope>NUCLEOTIDE SEQUENCE</scope>
    <source>
        <strain evidence="2">RSA 476</strain>
    </source>
</reference>
<dbReference type="Proteomes" id="UP001140074">
    <property type="component" value="Unassembled WGS sequence"/>
</dbReference>
<feature type="compositionally biased region" description="Polar residues" evidence="1">
    <location>
        <begin position="258"/>
        <end position="270"/>
    </location>
</feature>
<protein>
    <submittedName>
        <fullName evidence="2">Uncharacterized protein</fullName>
    </submittedName>
</protein>
<accession>A0A9W8IF55</accession>
<evidence type="ECO:0000256" key="1">
    <source>
        <dbReference type="SAM" id="MobiDB-lite"/>
    </source>
</evidence>
<evidence type="ECO:0000313" key="3">
    <source>
        <dbReference type="Proteomes" id="UP001140074"/>
    </source>
</evidence>
<dbReference type="AlphaFoldDB" id="A0A9W8IF55"/>
<feature type="compositionally biased region" description="Basic residues" evidence="1">
    <location>
        <begin position="83"/>
        <end position="92"/>
    </location>
</feature>
<feature type="compositionally biased region" description="Polar residues" evidence="1">
    <location>
        <begin position="1"/>
        <end position="15"/>
    </location>
</feature>
<name>A0A9W8IF55_9FUNG</name>
<feature type="compositionally biased region" description="Low complexity" evidence="1">
    <location>
        <begin position="166"/>
        <end position="176"/>
    </location>
</feature>
<sequence length="374" mass="39641">MSNTKPDSATFSTPKVSPPVVASPSRHGHQSRAKDTTTRNPPSQKHTRQSNRGKQNSNQRSAATSADESATDSQATLATPTKKPAKGARKQAKQPLKVSLLTRAAPEGEQQELLARFASPSQTPALPQAPASGRSSGKRNRRPQDSPPRTTDDSVVRTPTRRPNKQQFQPSPQQPQARTAAGVSGPATIYSPTPRVGHAMTTPHSVVPGRGGSPSGGNRSNHYAGASFNNSPAPGTLPLPPSFLISPSSAASPPPSFQVPTLASSPSSNRNSAVYMRDDDVFAMAASAPVSADRILRQQHSLSPVNAVLSERSRQLEHMLAIGGARPNNFSATLDLAQPATDMASMFQKLRLIKEMSQNRPATVEPVAHQLTPV</sequence>
<comment type="caution">
    <text evidence="2">The sequence shown here is derived from an EMBL/GenBank/DDBJ whole genome shotgun (WGS) entry which is preliminary data.</text>
</comment>
<proteinExistence type="predicted"/>
<feature type="region of interest" description="Disordered" evidence="1">
    <location>
        <begin position="246"/>
        <end position="270"/>
    </location>
</feature>
<dbReference type="EMBL" id="JANBUY010000212">
    <property type="protein sequence ID" value="KAJ2861618.1"/>
    <property type="molecule type" value="Genomic_DNA"/>
</dbReference>
<organism evidence="2 3">
    <name type="scientific">Coemansia aciculifera</name>
    <dbReference type="NCBI Taxonomy" id="417176"/>
    <lineage>
        <taxon>Eukaryota</taxon>
        <taxon>Fungi</taxon>
        <taxon>Fungi incertae sedis</taxon>
        <taxon>Zoopagomycota</taxon>
        <taxon>Kickxellomycotina</taxon>
        <taxon>Kickxellomycetes</taxon>
        <taxon>Kickxellales</taxon>
        <taxon>Kickxellaceae</taxon>
        <taxon>Coemansia</taxon>
    </lineage>
</organism>
<keyword evidence="3" id="KW-1185">Reference proteome</keyword>